<keyword evidence="1" id="KW-1133">Transmembrane helix</keyword>
<evidence type="ECO:0000313" key="3">
    <source>
        <dbReference type="Proteomes" id="UP000006622"/>
    </source>
</evidence>
<dbReference type="InterPro" id="IPR018247">
    <property type="entry name" value="EF_Hand_1_Ca_BS"/>
</dbReference>
<dbReference type="KEGG" id="mzh:Mzhil_0558"/>
<reference evidence="2 3" key="1">
    <citation type="submission" date="2010-07" db="EMBL/GenBank/DDBJ databases">
        <title>The complete genome of Methanosalsum zhilinae DSM 4017.</title>
        <authorList>
            <consortium name="US DOE Joint Genome Institute (JGI-PGF)"/>
            <person name="Lucas S."/>
            <person name="Copeland A."/>
            <person name="Lapidus A."/>
            <person name="Glavina del Rio T."/>
            <person name="Dalin E."/>
            <person name="Tice H."/>
            <person name="Bruce D."/>
            <person name="Goodwin L."/>
            <person name="Pitluck S."/>
            <person name="Kyrpides N."/>
            <person name="Mavromatis K."/>
            <person name="Ovchinnikova G."/>
            <person name="Daligault H."/>
            <person name="Detter J.C."/>
            <person name="Han C."/>
            <person name="Tapia R."/>
            <person name="Larimer F."/>
            <person name="Land M."/>
            <person name="Hauser L."/>
            <person name="Markowitz V."/>
            <person name="Cheng J.-F."/>
            <person name="Hugenholtz P."/>
            <person name="Woyke T."/>
            <person name="Wu D."/>
            <person name="Spring S."/>
            <person name="Schueler E."/>
            <person name="Brambilla E."/>
            <person name="Klenk H.-P."/>
            <person name="Eisen J.A."/>
        </authorList>
    </citation>
    <scope>NUCLEOTIDE SEQUENCE [LARGE SCALE GENOMIC DNA]</scope>
    <source>
        <strain evidence="3">DSM 4017 / NBRC 107636 / OCM 62 / WeN5</strain>
    </source>
</reference>
<name>F7XQ65_METZD</name>
<dbReference type="Proteomes" id="UP000006622">
    <property type="component" value="Chromosome"/>
</dbReference>
<dbReference type="HOGENOM" id="CLU_1145223_0_0_2"/>
<evidence type="ECO:0000256" key="1">
    <source>
        <dbReference type="SAM" id="Phobius"/>
    </source>
</evidence>
<dbReference type="PROSITE" id="PS00018">
    <property type="entry name" value="EF_HAND_1"/>
    <property type="match status" value="1"/>
</dbReference>
<feature type="transmembrane region" description="Helical" evidence="1">
    <location>
        <begin position="237"/>
        <end position="257"/>
    </location>
</feature>
<proteinExistence type="predicted"/>
<evidence type="ECO:0000313" key="2">
    <source>
        <dbReference type="EMBL" id="AEH60428.1"/>
    </source>
</evidence>
<keyword evidence="1" id="KW-0812">Transmembrane</keyword>
<gene>
    <name evidence="2" type="ordered locus">Mzhil_0558</name>
</gene>
<dbReference type="STRING" id="679901.Mzhil_0558"/>
<protein>
    <recommendedName>
        <fullName evidence="4">EF-hand domain-containing protein</fullName>
    </recommendedName>
</protein>
<keyword evidence="3" id="KW-1185">Reference proteome</keyword>
<evidence type="ECO:0008006" key="4">
    <source>
        <dbReference type="Google" id="ProtNLM"/>
    </source>
</evidence>
<dbReference type="EMBL" id="CP002101">
    <property type="protein sequence ID" value="AEH60428.1"/>
    <property type="molecule type" value="Genomic_DNA"/>
</dbReference>
<sequence length="265" mass="30174" precursor="true">MYPKKRIFLIIILILLLASGLFSGALANEIAEEMDISADAHSSASYSNYIDIERDQILFDIKEEYTGEYAENLRRSIDLNGDGYINETEIDTFKDNYLEIRTDEFREYIIINDGNTDLRLVSVTMELDGAEGNISDSSNVSVMTTINYELTSPLSAGEHRIWILGHPLIEEKEITFPENTEIINYQGLDESQVITDGERDVLKGKSGISSFSINDQPSFEYATRITIHKKAFYEHSYFLPLLGLIQLMLIILAAYSIRKEKKKDN</sequence>
<dbReference type="AlphaFoldDB" id="F7XQ65"/>
<accession>F7XQ65</accession>
<organism evidence="2 3">
    <name type="scientific">Methanosalsum zhilinae (strain DSM 4017 / NBRC 107636 / OCM 62 / WeN5)</name>
    <name type="common">Methanohalophilus zhilinae</name>
    <dbReference type="NCBI Taxonomy" id="679901"/>
    <lineage>
        <taxon>Archaea</taxon>
        <taxon>Methanobacteriati</taxon>
        <taxon>Methanobacteriota</taxon>
        <taxon>Stenosarchaea group</taxon>
        <taxon>Methanomicrobia</taxon>
        <taxon>Methanosarcinales</taxon>
        <taxon>Methanosarcinaceae</taxon>
        <taxon>Methanosalsum</taxon>
    </lineage>
</organism>
<keyword evidence="1" id="KW-0472">Membrane</keyword>